<name>A0A3S5CPH2_9PLAT</name>
<dbReference type="AlphaFoldDB" id="A0A3S5CPH2"/>
<evidence type="ECO:0000256" key="1">
    <source>
        <dbReference type="SAM" id="MobiDB-lite"/>
    </source>
</evidence>
<dbReference type="EMBL" id="CAAALY010075961">
    <property type="protein sequence ID" value="VEL25734.1"/>
    <property type="molecule type" value="Genomic_DNA"/>
</dbReference>
<comment type="caution">
    <text evidence="2">The sequence shown here is derived from an EMBL/GenBank/DDBJ whole genome shotgun (WGS) entry which is preliminary data.</text>
</comment>
<organism evidence="2 3">
    <name type="scientific">Protopolystoma xenopodis</name>
    <dbReference type="NCBI Taxonomy" id="117903"/>
    <lineage>
        <taxon>Eukaryota</taxon>
        <taxon>Metazoa</taxon>
        <taxon>Spiralia</taxon>
        <taxon>Lophotrochozoa</taxon>
        <taxon>Platyhelminthes</taxon>
        <taxon>Monogenea</taxon>
        <taxon>Polyopisthocotylea</taxon>
        <taxon>Polystomatidea</taxon>
        <taxon>Polystomatidae</taxon>
        <taxon>Protopolystoma</taxon>
    </lineage>
</organism>
<protein>
    <submittedName>
        <fullName evidence="2">Uncharacterized protein</fullName>
    </submittedName>
</protein>
<evidence type="ECO:0000313" key="2">
    <source>
        <dbReference type="EMBL" id="VEL25734.1"/>
    </source>
</evidence>
<keyword evidence="3" id="KW-1185">Reference proteome</keyword>
<sequence length="148" mass="16192">MQFRNASRKRHQHDCCSRPTAPVANSAGIRILDGEILLDCRRVSSLFVGPFLSSFGPVSTSTRNQFSRSFAYVHVRVPFCAHFPYPQRTEPAIWPCGKHVPLCQSSLTGRVRPEFASTTFVSRSGSSQPWAPLQPGSATDPGASEISG</sequence>
<evidence type="ECO:0000313" key="3">
    <source>
        <dbReference type="Proteomes" id="UP000784294"/>
    </source>
</evidence>
<accession>A0A3S5CPH2</accession>
<proteinExistence type="predicted"/>
<reference evidence="2" key="1">
    <citation type="submission" date="2018-11" db="EMBL/GenBank/DDBJ databases">
        <authorList>
            <consortium name="Pathogen Informatics"/>
        </authorList>
    </citation>
    <scope>NUCLEOTIDE SEQUENCE</scope>
</reference>
<feature type="region of interest" description="Disordered" evidence="1">
    <location>
        <begin position="122"/>
        <end position="148"/>
    </location>
</feature>
<gene>
    <name evidence="2" type="ORF">PXEA_LOCUS19174</name>
</gene>
<dbReference type="Proteomes" id="UP000784294">
    <property type="component" value="Unassembled WGS sequence"/>
</dbReference>